<comment type="function">
    <text evidence="7">Usually encoded in the trnK tRNA gene intron. Probably assists in splicing its own and other chloroplast group II introns.</text>
</comment>
<feature type="non-terminal residue" evidence="10">
    <location>
        <position position="1"/>
    </location>
</feature>
<protein>
    <submittedName>
        <fullName evidence="10">Maturase K</fullName>
    </submittedName>
</protein>
<comment type="similarity">
    <text evidence="2">Belongs to the intron maturase 2 family. MatK subfamily.</text>
</comment>
<dbReference type="EMBL" id="KT156612">
    <property type="protein sequence ID" value="ALO61988.1"/>
    <property type="molecule type" value="Genomic_DNA"/>
</dbReference>
<keyword evidence="4" id="KW-0507">mRNA processing</keyword>
<keyword evidence="7 10" id="KW-0150">Chloroplast</keyword>
<dbReference type="PANTHER" id="PTHR34811">
    <property type="entry name" value="MATURASE K"/>
    <property type="match status" value="1"/>
</dbReference>
<dbReference type="GO" id="GO:0003723">
    <property type="term" value="F:RNA binding"/>
    <property type="evidence" value="ECO:0007669"/>
    <property type="project" value="UniProtKB-KW"/>
</dbReference>
<geneLocation type="chloroplast" evidence="10"/>
<feature type="domain" description="Domain X" evidence="8">
    <location>
        <begin position="187"/>
        <end position="253"/>
    </location>
</feature>
<dbReference type="GO" id="GO:0008033">
    <property type="term" value="P:tRNA processing"/>
    <property type="evidence" value="ECO:0007669"/>
    <property type="project" value="UniProtKB-KW"/>
</dbReference>
<name>A0A0S2LKV9_9MONI</name>
<keyword evidence="3 7" id="KW-0934">Plastid</keyword>
<feature type="domain" description="Maturase MatK N-terminal" evidence="9">
    <location>
        <begin position="1"/>
        <end position="156"/>
    </location>
</feature>
<comment type="subcellular location">
    <subcellularLocation>
        <location evidence="1">Plastid</location>
    </subcellularLocation>
</comment>
<dbReference type="PANTHER" id="PTHR34811:SF1">
    <property type="entry name" value="MATURASE K"/>
    <property type="match status" value="1"/>
</dbReference>
<gene>
    <name evidence="10" type="primary">matK</name>
</gene>
<dbReference type="AlphaFoldDB" id="A0A0S2LKV9"/>
<dbReference type="InterPro" id="IPR024942">
    <property type="entry name" value="Maturase_MatK_N"/>
</dbReference>
<evidence type="ECO:0000259" key="9">
    <source>
        <dbReference type="Pfam" id="PF01824"/>
    </source>
</evidence>
<evidence type="ECO:0000256" key="7">
    <source>
        <dbReference type="RuleBase" id="RU004226"/>
    </source>
</evidence>
<evidence type="ECO:0000313" key="10">
    <source>
        <dbReference type="EMBL" id="ALO61988.1"/>
    </source>
</evidence>
<evidence type="ECO:0000256" key="4">
    <source>
        <dbReference type="ARBA" id="ARBA00022664"/>
    </source>
</evidence>
<evidence type="ECO:0000256" key="2">
    <source>
        <dbReference type="ARBA" id="ARBA00006621"/>
    </source>
</evidence>
<dbReference type="InterPro" id="IPR002866">
    <property type="entry name" value="Maturase_MatK"/>
</dbReference>
<evidence type="ECO:0000256" key="3">
    <source>
        <dbReference type="ARBA" id="ARBA00022640"/>
    </source>
</evidence>
<evidence type="ECO:0000256" key="6">
    <source>
        <dbReference type="ARBA" id="ARBA00022884"/>
    </source>
</evidence>
<keyword evidence="5" id="KW-0819">tRNA processing</keyword>
<dbReference type="GO" id="GO:0006397">
    <property type="term" value="P:mRNA processing"/>
    <property type="evidence" value="ECO:0007669"/>
    <property type="project" value="UniProtKB-KW"/>
</dbReference>
<dbReference type="Pfam" id="PF01824">
    <property type="entry name" value="MatK_N"/>
    <property type="match status" value="1"/>
</dbReference>
<dbReference type="InterPro" id="IPR024937">
    <property type="entry name" value="Domain_X"/>
</dbReference>
<dbReference type="Pfam" id="PF01348">
    <property type="entry name" value="Intron_maturas2"/>
    <property type="match status" value="1"/>
</dbReference>
<sequence>IRDVSLLHLLRIGFHAYKDSSGKFIQFRRRNFDLFFQNFYTYQIDSMLLDLCTKKQKFQTKCYGYLDTKNINIKRLCFSKSHCQLDGTTVNQCSVQSFCFHFGRYKNRCFISFHGAYSFVRKWIYYLCILFKSHSDYPTEFIQLRINPLSLSCTFFFLGYISTIQSVLKNVQIETTAGFYNSNLNDKKIYFRLPISLLIKLLQKDSFCDSTGRPISKLPWVILTDDDIFNRFLNIWNIFSLYYSSAIDQNGLHR</sequence>
<keyword evidence="6" id="KW-0694">RNA-binding</keyword>
<reference evidence="10" key="1">
    <citation type="submission" date="2015-06" db="EMBL/GenBank/DDBJ databases">
        <title>Phylogenetic and biogeographic inference from six cpDNA loci reveals Neotropical origin of grammitid ferns.</title>
        <authorList>
            <person name="Shalisko V."/>
            <person name="Vazquez Garcia J.A."/>
            <person name="Villalobos Arambula A.R."/>
            <person name="Muniz Castro M.A."/>
        </authorList>
    </citation>
    <scope>NUCLEOTIDE SEQUENCE</scope>
    <source>
        <tissue evidence="10">Leaf</tissue>
    </source>
</reference>
<evidence type="ECO:0000256" key="5">
    <source>
        <dbReference type="ARBA" id="ARBA00022694"/>
    </source>
</evidence>
<dbReference type="GO" id="GO:0009507">
    <property type="term" value="C:chloroplast"/>
    <property type="evidence" value="ECO:0007669"/>
    <property type="project" value="InterPro"/>
</dbReference>
<evidence type="ECO:0000259" key="8">
    <source>
        <dbReference type="Pfam" id="PF01348"/>
    </source>
</evidence>
<accession>A0A0S2LKV9</accession>
<proteinExistence type="inferred from homology"/>
<organism evidence="10">
    <name type="scientific">Cochlidium serrulatum</name>
    <dbReference type="NCBI Taxonomy" id="419258"/>
    <lineage>
        <taxon>Eukaryota</taxon>
        <taxon>Viridiplantae</taxon>
        <taxon>Streptophyta</taxon>
        <taxon>Embryophyta</taxon>
        <taxon>Tracheophyta</taxon>
        <taxon>Polypodiopsida</taxon>
        <taxon>Polypodiidae</taxon>
        <taxon>Polypodiales</taxon>
        <taxon>Polypodiineae</taxon>
        <taxon>Polypodiaceae</taxon>
        <taxon>Grammitidoideae</taxon>
        <taxon>Cochlidium</taxon>
    </lineage>
</organism>
<evidence type="ECO:0000256" key="1">
    <source>
        <dbReference type="ARBA" id="ARBA00004474"/>
    </source>
</evidence>